<sequence>MQKASSTLFTLNTIPSRDEQSNLTQTKVEQSIRDLSVLEQINGYSEREPDPDPLGLGRIRVQPASPKPNSPTVSLSLDSLTLIHHRHSTALHRTYRRVSLSVSVFNLLKGFFSDLQLCKF</sequence>
<feature type="region of interest" description="Disordered" evidence="1">
    <location>
        <begin position="1"/>
        <end position="26"/>
    </location>
</feature>
<organism evidence="2 3">
    <name type="scientific">Psophocarpus tetragonolobus</name>
    <name type="common">Winged bean</name>
    <name type="synonym">Dolichos tetragonolobus</name>
    <dbReference type="NCBI Taxonomy" id="3891"/>
    <lineage>
        <taxon>Eukaryota</taxon>
        <taxon>Viridiplantae</taxon>
        <taxon>Streptophyta</taxon>
        <taxon>Embryophyta</taxon>
        <taxon>Tracheophyta</taxon>
        <taxon>Spermatophyta</taxon>
        <taxon>Magnoliopsida</taxon>
        <taxon>eudicotyledons</taxon>
        <taxon>Gunneridae</taxon>
        <taxon>Pentapetalae</taxon>
        <taxon>rosids</taxon>
        <taxon>fabids</taxon>
        <taxon>Fabales</taxon>
        <taxon>Fabaceae</taxon>
        <taxon>Papilionoideae</taxon>
        <taxon>50 kb inversion clade</taxon>
        <taxon>NPAAA clade</taxon>
        <taxon>indigoferoid/millettioid clade</taxon>
        <taxon>Phaseoleae</taxon>
        <taxon>Psophocarpus</taxon>
    </lineage>
</organism>
<proteinExistence type="predicted"/>
<dbReference type="Proteomes" id="UP001386955">
    <property type="component" value="Unassembled WGS sequence"/>
</dbReference>
<evidence type="ECO:0000313" key="3">
    <source>
        <dbReference type="Proteomes" id="UP001386955"/>
    </source>
</evidence>
<dbReference type="EMBL" id="JAYMYS010000007">
    <property type="protein sequence ID" value="KAK7386908.1"/>
    <property type="molecule type" value="Genomic_DNA"/>
</dbReference>
<reference evidence="2 3" key="1">
    <citation type="submission" date="2024-01" db="EMBL/GenBank/DDBJ databases">
        <title>The genomes of 5 underutilized Papilionoideae crops provide insights into root nodulation and disease resistanc.</title>
        <authorList>
            <person name="Jiang F."/>
        </authorList>
    </citation>
    <scope>NUCLEOTIDE SEQUENCE [LARGE SCALE GENOMIC DNA]</scope>
    <source>
        <strain evidence="2">DUOXIRENSHENG_FW03</strain>
        <tissue evidence="2">Leaves</tissue>
    </source>
</reference>
<evidence type="ECO:0000256" key="1">
    <source>
        <dbReference type="SAM" id="MobiDB-lite"/>
    </source>
</evidence>
<comment type="caution">
    <text evidence="2">The sequence shown here is derived from an EMBL/GenBank/DDBJ whole genome shotgun (WGS) entry which is preliminary data.</text>
</comment>
<name>A0AAN9X9X2_PSOTE</name>
<dbReference type="AlphaFoldDB" id="A0AAN9X9X2"/>
<gene>
    <name evidence="2" type="ORF">VNO78_27276</name>
</gene>
<keyword evidence="3" id="KW-1185">Reference proteome</keyword>
<accession>A0AAN9X9X2</accession>
<evidence type="ECO:0000313" key="2">
    <source>
        <dbReference type="EMBL" id="KAK7386908.1"/>
    </source>
</evidence>
<protein>
    <submittedName>
        <fullName evidence="2">Uncharacterized protein</fullName>
    </submittedName>
</protein>
<feature type="region of interest" description="Disordered" evidence="1">
    <location>
        <begin position="43"/>
        <end position="72"/>
    </location>
</feature>